<dbReference type="RefSeq" id="WP_203384255.1">
    <property type="nucleotide sequence ID" value="NZ_JAENHP010000053.1"/>
</dbReference>
<feature type="transmembrane region" description="Helical" evidence="1">
    <location>
        <begin position="49"/>
        <end position="70"/>
    </location>
</feature>
<accession>A0ABS2AVN1</accession>
<dbReference type="EMBL" id="JAENHP010000053">
    <property type="protein sequence ID" value="MBM2623904.1"/>
    <property type="molecule type" value="Genomic_DNA"/>
</dbReference>
<keyword evidence="3" id="KW-1185">Reference proteome</keyword>
<keyword evidence="1" id="KW-0472">Membrane</keyword>
<organism evidence="2 3">
    <name type="scientific">Paractinoplanes ovalisporus</name>
    <dbReference type="NCBI Taxonomy" id="2810368"/>
    <lineage>
        <taxon>Bacteria</taxon>
        <taxon>Bacillati</taxon>
        <taxon>Actinomycetota</taxon>
        <taxon>Actinomycetes</taxon>
        <taxon>Micromonosporales</taxon>
        <taxon>Micromonosporaceae</taxon>
        <taxon>Paractinoplanes</taxon>
    </lineage>
</organism>
<name>A0ABS2AVN1_9ACTN</name>
<feature type="transmembrane region" description="Helical" evidence="1">
    <location>
        <begin position="6"/>
        <end position="28"/>
    </location>
</feature>
<dbReference type="Proteomes" id="UP000632138">
    <property type="component" value="Unassembled WGS sequence"/>
</dbReference>
<evidence type="ECO:0000256" key="1">
    <source>
        <dbReference type="SAM" id="Phobius"/>
    </source>
</evidence>
<sequence length="197" mass="21223">MSYGGRIAIVLLALADIAVHAGLGARFLQATRLPGSRALWRSSIHTPGFLYWGVPAAYGVGGVFVAASAALAAPSWLTVAAALLISPALAWLFHRTVDGELRHLRAYEATRTLVTTAESLAKQHGGNVAGVRRISGSVLTSEPPTAPTDPWHSRRSWWVKPLLDIVPADINPAGHDRLDRALAGFDRAQARFNEHRR</sequence>
<protein>
    <submittedName>
        <fullName evidence="2">Uncharacterized protein</fullName>
    </submittedName>
</protein>
<gene>
    <name evidence="2" type="ORF">JIG36_51295</name>
</gene>
<proteinExistence type="predicted"/>
<reference evidence="2 3" key="1">
    <citation type="submission" date="2021-01" db="EMBL/GenBank/DDBJ databases">
        <title>Actinoplanes sp. nov. LDG1-06 isolated from lichen.</title>
        <authorList>
            <person name="Saeng-In P."/>
            <person name="Phongsopitanun W."/>
            <person name="Kanchanasin P."/>
            <person name="Yuki M."/>
            <person name="Kudo T."/>
            <person name="Ohkuma M."/>
            <person name="Tanasupawat S."/>
        </authorList>
    </citation>
    <scope>NUCLEOTIDE SEQUENCE [LARGE SCALE GENOMIC DNA]</scope>
    <source>
        <strain evidence="2 3">LDG1-06</strain>
    </source>
</reference>
<feature type="transmembrane region" description="Helical" evidence="1">
    <location>
        <begin position="76"/>
        <end position="93"/>
    </location>
</feature>
<keyword evidence="1" id="KW-1133">Transmembrane helix</keyword>
<keyword evidence="1" id="KW-0812">Transmembrane</keyword>
<comment type="caution">
    <text evidence="2">The sequence shown here is derived from an EMBL/GenBank/DDBJ whole genome shotgun (WGS) entry which is preliminary data.</text>
</comment>
<evidence type="ECO:0000313" key="3">
    <source>
        <dbReference type="Proteomes" id="UP000632138"/>
    </source>
</evidence>
<evidence type="ECO:0000313" key="2">
    <source>
        <dbReference type="EMBL" id="MBM2623904.1"/>
    </source>
</evidence>